<feature type="transmembrane region" description="Helical" evidence="6">
    <location>
        <begin position="173"/>
        <end position="191"/>
    </location>
</feature>
<dbReference type="RefSeq" id="WP_115557692.1">
    <property type="nucleotide sequence ID" value="NZ_CP031376.1"/>
</dbReference>
<feature type="transmembrane region" description="Helical" evidence="6">
    <location>
        <begin position="351"/>
        <end position="373"/>
    </location>
</feature>
<dbReference type="Pfam" id="PF02653">
    <property type="entry name" value="BPD_transp_2"/>
    <property type="match status" value="1"/>
</dbReference>
<evidence type="ECO:0000256" key="4">
    <source>
        <dbReference type="ARBA" id="ARBA00022989"/>
    </source>
</evidence>
<dbReference type="PANTHER" id="PTHR47089:SF1">
    <property type="entry name" value="GUANOSINE ABC TRANSPORTER PERMEASE PROTEIN NUPP"/>
    <property type="match status" value="1"/>
</dbReference>
<keyword evidence="4 6" id="KW-1133">Transmembrane helix</keyword>
<evidence type="ECO:0000313" key="7">
    <source>
        <dbReference type="EMBL" id="AXK50763.1"/>
    </source>
</evidence>
<dbReference type="KEGG" id="salx:SALLE_v1c00870"/>
<keyword evidence="5 6" id="KW-0472">Membrane</keyword>
<keyword evidence="3 6" id="KW-0812">Transmembrane</keyword>
<feature type="transmembrane region" description="Helical" evidence="6">
    <location>
        <begin position="29"/>
        <end position="50"/>
    </location>
</feature>
<evidence type="ECO:0000256" key="3">
    <source>
        <dbReference type="ARBA" id="ARBA00022692"/>
    </source>
</evidence>
<dbReference type="GO" id="GO:0022857">
    <property type="term" value="F:transmembrane transporter activity"/>
    <property type="evidence" value="ECO:0007669"/>
    <property type="project" value="InterPro"/>
</dbReference>
<evidence type="ECO:0000313" key="8">
    <source>
        <dbReference type="Proteomes" id="UP000254792"/>
    </source>
</evidence>
<dbReference type="OrthoDB" id="45037at2"/>
<dbReference type="InterPro" id="IPR001851">
    <property type="entry name" value="ABC_transp_permease"/>
</dbReference>
<keyword evidence="2" id="KW-1003">Cell membrane</keyword>
<keyword evidence="8" id="KW-1185">Reference proteome</keyword>
<dbReference type="CDD" id="cd06580">
    <property type="entry name" value="TM_PBP1_transp_TpRbsC_like"/>
    <property type="match status" value="1"/>
</dbReference>
<dbReference type="EMBL" id="CP031376">
    <property type="protein sequence ID" value="AXK50763.1"/>
    <property type="molecule type" value="Genomic_DNA"/>
</dbReference>
<organism evidence="7 8">
    <name type="scientific">Spiroplasma alleghenense</name>
    <dbReference type="NCBI Taxonomy" id="216931"/>
    <lineage>
        <taxon>Bacteria</taxon>
        <taxon>Bacillati</taxon>
        <taxon>Mycoplasmatota</taxon>
        <taxon>Mollicutes</taxon>
        <taxon>Entomoplasmatales</taxon>
        <taxon>Spiroplasmataceae</taxon>
        <taxon>Spiroplasma</taxon>
    </lineage>
</organism>
<feature type="transmembrane region" description="Helical" evidence="6">
    <location>
        <begin position="219"/>
        <end position="246"/>
    </location>
</feature>
<name>A0A345Z2D4_9MOLU</name>
<dbReference type="Proteomes" id="UP000254792">
    <property type="component" value="Chromosome"/>
</dbReference>
<feature type="transmembrane region" description="Helical" evidence="6">
    <location>
        <begin position="266"/>
        <end position="287"/>
    </location>
</feature>
<proteinExistence type="predicted"/>
<evidence type="ECO:0000256" key="1">
    <source>
        <dbReference type="ARBA" id="ARBA00004651"/>
    </source>
</evidence>
<evidence type="ECO:0000256" key="2">
    <source>
        <dbReference type="ARBA" id="ARBA00022475"/>
    </source>
</evidence>
<gene>
    <name evidence="7" type="ORF">SALLE_v1c00870</name>
</gene>
<accession>A0A345Z2D4</accession>
<protein>
    <submittedName>
        <fullName evidence="7">Ribose/galactose ABC transporter permease</fullName>
    </submittedName>
</protein>
<evidence type="ECO:0000256" key="5">
    <source>
        <dbReference type="ARBA" id="ARBA00023136"/>
    </source>
</evidence>
<sequence>MDFKLDSWLTREKIRISLKSEKTKSKLSYIKASILALLFGITLGIIIIFANGYNGIGYFFELFKVSFSTWKVGSGQSDLDRMMNHFSSYIILALGLAMAFKLGLFNIGGSGQAVLGAGLSIILVAEMEQSTGISFETVGGTYILVIFIIFVFSAALTSALAGVLKVFFNIHEVVTTVMMNWTIWYFVRWILTTSPKFMNMNQETKAFNHQWLTIGGNQWILGIILATICVGVVFFALSFTTFGYKYNVVGKQQDAAKYAGINNKSFVIIATAISGALIGIAAFIYYISIEKKLSYAQNDIPTFGFDGISIALVAFNNIFGIIPISFLWAVIKSSATAATGNSDFNGLSNEAASLMFGAVIYGAAIYSVFYRFVPIQKLKFKLYQNIDFKTRIEIDKNIAIINDYKNQISLIKLEKREAIKNYKKNPDIEIQSKASKNDFLGWKEILCLPYNDKISILKGKINSSKILNKILWDEGYKTYLQNGLKGVKNWKVKNDNLILGTTLDELTEYVIERDHKISQSKKDFKKFLKVSEKMNDSKLDDAILKQNAKQKFGIEDAEKDLADQTKLINTDYKDLLLTAKERRNEEIKSARQEASIAGEKSVIAYKKVIKVNNENYRALLDSVKKEYEIIESWEKQKLEEIKIKFDSKISESKDSSDEIKILKSQYKDSVIKIKAESFNKKMEVKY</sequence>
<feature type="transmembrane region" description="Helical" evidence="6">
    <location>
        <begin position="139"/>
        <end position="161"/>
    </location>
</feature>
<feature type="transmembrane region" description="Helical" evidence="6">
    <location>
        <begin position="110"/>
        <end position="127"/>
    </location>
</feature>
<comment type="subcellular location">
    <subcellularLocation>
        <location evidence="1">Cell membrane</location>
        <topology evidence="1">Multi-pass membrane protein</topology>
    </subcellularLocation>
</comment>
<dbReference type="AlphaFoldDB" id="A0A345Z2D4"/>
<dbReference type="GO" id="GO:0005886">
    <property type="term" value="C:plasma membrane"/>
    <property type="evidence" value="ECO:0007669"/>
    <property type="project" value="UniProtKB-SubCell"/>
</dbReference>
<feature type="transmembrane region" description="Helical" evidence="6">
    <location>
        <begin position="308"/>
        <end position="331"/>
    </location>
</feature>
<dbReference type="PANTHER" id="PTHR47089">
    <property type="entry name" value="ABC TRANSPORTER, PERMEASE PROTEIN"/>
    <property type="match status" value="1"/>
</dbReference>
<reference evidence="7 8" key="1">
    <citation type="submission" date="2018-07" db="EMBL/GenBank/DDBJ databases">
        <title>Complete genome sequence of Spiroplasma alleghenense PLHS-1 (ATCC 51752).</title>
        <authorList>
            <person name="Chou L."/>
            <person name="Lee T.-Y."/>
            <person name="Tsai Y.-M."/>
            <person name="Kuo C.-H."/>
        </authorList>
    </citation>
    <scope>NUCLEOTIDE SEQUENCE [LARGE SCALE GENOMIC DNA]</scope>
    <source>
        <strain evidence="7 8">PLHS-1</strain>
    </source>
</reference>
<evidence type="ECO:0000256" key="6">
    <source>
        <dbReference type="SAM" id="Phobius"/>
    </source>
</evidence>